<dbReference type="PROSITE" id="PS00584">
    <property type="entry name" value="PFKB_KINASES_2"/>
    <property type="match status" value="1"/>
</dbReference>
<dbReference type="Gene3D" id="3.40.1190.20">
    <property type="match status" value="1"/>
</dbReference>
<name>A0ABS4J773_9BACL</name>
<dbReference type="Proteomes" id="UP001519287">
    <property type="component" value="Unassembled WGS sequence"/>
</dbReference>
<keyword evidence="1" id="KW-0808">Transferase</keyword>
<dbReference type="Pfam" id="PF00294">
    <property type="entry name" value="PfkB"/>
    <property type="match status" value="1"/>
</dbReference>
<dbReference type="SUPFAM" id="SSF53613">
    <property type="entry name" value="Ribokinase-like"/>
    <property type="match status" value="1"/>
</dbReference>
<evidence type="ECO:0000256" key="1">
    <source>
        <dbReference type="ARBA" id="ARBA00022679"/>
    </source>
</evidence>
<dbReference type="InterPro" id="IPR002173">
    <property type="entry name" value="Carboh/pur_kinase_PfkB_CS"/>
</dbReference>
<reference evidence="4 5" key="1">
    <citation type="submission" date="2021-03" db="EMBL/GenBank/DDBJ databases">
        <title>Genomic Encyclopedia of Type Strains, Phase IV (KMG-IV): sequencing the most valuable type-strain genomes for metagenomic binning, comparative biology and taxonomic classification.</title>
        <authorList>
            <person name="Goeker M."/>
        </authorList>
    </citation>
    <scope>NUCLEOTIDE SEQUENCE [LARGE SCALE GENOMIC DNA]</scope>
    <source>
        <strain evidence="4 5">DSM 26048</strain>
    </source>
</reference>
<dbReference type="PANTHER" id="PTHR10584:SF166">
    <property type="entry name" value="RIBOKINASE"/>
    <property type="match status" value="1"/>
</dbReference>
<keyword evidence="2 4" id="KW-0418">Kinase</keyword>
<evidence type="ECO:0000313" key="5">
    <source>
        <dbReference type="Proteomes" id="UP001519287"/>
    </source>
</evidence>
<keyword evidence="5" id="KW-1185">Reference proteome</keyword>
<feature type="domain" description="Carbohydrate kinase PfkB" evidence="3">
    <location>
        <begin position="3"/>
        <end position="293"/>
    </location>
</feature>
<proteinExistence type="predicted"/>
<dbReference type="GO" id="GO:0016301">
    <property type="term" value="F:kinase activity"/>
    <property type="evidence" value="ECO:0007669"/>
    <property type="project" value="UniProtKB-KW"/>
</dbReference>
<comment type="caution">
    <text evidence="4">The sequence shown here is derived from an EMBL/GenBank/DDBJ whole genome shotgun (WGS) entry which is preliminary data.</text>
</comment>
<dbReference type="InterPro" id="IPR011611">
    <property type="entry name" value="PfkB_dom"/>
</dbReference>
<dbReference type="RefSeq" id="WP_209977460.1">
    <property type="nucleotide sequence ID" value="NZ_JAGGLB010000037.1"/>
</dbReference>
<accession>A0ABS4J773</accession>
<dbReference type="PANTHER" id="PTHR10584">
    <property type="entry name" value="SUGAR KINASE"/>
    <property type="match status" value="1"/>
</dbReference>
<evidence type="ECO:0000313" key="4">
    <source>
        <dbReference type="EMBL" id="MBP1995672.1"/>
    </source>
</evidence>
<organism evidence="4 5">
    <name type="scientific">Paenibacillus eucommiae</name>
    <dbReference type="NCBI Taxonomy" id="1355755"/>
    <lineage>
        <taxon>Bacteria</taxon>
        <taxon>Bacillati</taxon>
        <taxon>Bacillota</taxon>
        <taxon>Bacilli</taxon>
        <taxon>Bacillales</taxon>
        <taxon>Paenibacillaceae</taxon>
        <taxon>Paenibacillus</taxon>
    </lineage>
</organism>
<dbReference type="EMBL" id="JAGGLB010000037">
    <property type="protein sequence ID" value="MBP1995672.1"/>
    <property type="molecule type" value="Genomic_DNA"/>
</dbReference>
<dbReference type="CDD" id="cd01166">
    <property type="entry name" value="KdgK"/>
    <property type="match status" value="1"/>
</dbReference>
<evidence type="ECO:0000256" key="2">
    <source>
        <dbReference type="ARBA" id="ARBA00022777"/>
    </source>
</evidence>
<dbReference type="InterPro" id="IPR029056">
    <property type="entry name" value="Ribokinase-like"/>
</dbReference>
<sequence>MDKQVWVIGELNVDLIFSGKNVTPEPNREKLVDSFEQQLGSSSAITASGLAGLGVQTVLVSVVGDDDFGRFCVSRLQELGVETRYISIDASRQTGVTLSLSDGKDRALLTYMGTIGDVTLELIPEEMYQMADHIHFGSFYLQEQMRSRWIEVFRKAQAAGISTSFDAGWDPGENWDRENLKALLPYTDWFIPSEEEVERIFEIDSLDRLPEALPADRRGIAVKMGSKGSLLVDAAGVVRKGEPYQVVPVDTTGAGDSFNAGLIFAYLQGLDGEEMLATANACGALSTQSVGGTGVLTLSALEAFLASKS</sequence>
<evidence type="ECO:0000259" key="3">
    <source>
        <dbReference type="Pfam" id="PF00294"/>
    </source>
</evidence>
<protein>
    <submittedName>
        <fullName evidence="4">Sugar/nucleoside kinase (Ribokinase family)</fullName>
    </submittedName>
</protein>
<gene>
    <name evidence="4" type="ORF">J2Z66_007314</name>
</gene>